<sequence length="153" mass="16710">MVAVSSSASMNPSALTLGETPISADQRLAAMELVARFEQAVDRRDGAALASLFTEDGCITGLMQARRTDLVDFVHVDRGGPPLAHLTANHVVYSDGPDVMQIDYVLLVLALDEGAPRILRINRITDDLVSTQHGWQVRRHDVKPFSADDTETR</sequence>
<name>A0A502EB32_9MYCO</name>
<dbReference type="EMBL" id="RCZG01000004">
    <property type="protein sequence ID" value="TPG34142.1"/>
    <property type="molecule type" value="Genomic_DNA"/>
</dbReference>
<dbReference type="CDD" id="cd00531">
    <property type="entry name" value="NTF2_like"/>
    <property type="match status" value="1"/>
</dbReference>
<comment type="caution">
    <text evidence="2">The sequence shown here is derived from an EMBL/GenBank/DDBJ whole genome shotgun (WGS) entry which is preliminary data.</text>
</comment>
<organism evidence="2 3">
    <name type="scientific">Mycolicibacterium hodleri</name>
    <dbReference type="NCBI Taxonomy" id="49897"/>
    <lineage>
        <taxon>Bacteria</taxon>
        <taxon>Bacillati</taxon>
        <taxon>Actinomycetota</taxon>
        <taxon>Actinomycetes</taxon>
        <taxon>Mycobacteriales</taxon>
        <taxon>Mycobacteriaceae</taxon>
        <taxon>Mycolicibacterium</taxon>
    </lineage>
</organism>
<accession>A0A502EB32</accession>
<dbReference type="AlphaFoldDB" id="A0A502EB32"/>
<dbReference type="Gene3D" id="3.10.450.50">
    <property type="match status" value="1"/>
</dbReference>
<dbReference type="RefSeq" id="WP_140690379.1">
    <property type="nucleotide sequence ID" value="NZ_RCZG01000004.1"/>
</dbReference>
<evidence type="ECO:0000313" key="2">
    <source>
        <dbReference type="EMBL" id="TPG34142.1"/>
    </source>
</evidence>
<dbReference type="Pfam" id="PF13577">
    <property type="entry name" value="SnoaL_4"/>
    <property type="match status" value="1"/>
</dbReference>
<dbReference type="InterPro" id="IPR032710">
    <property type="entry name" value="NTF2-like_dom_sf"/>
</dbReference>
<evidence type="ECO:0000313" key="3">
    <source>
        <dbReference type="Proteomes" id="UP000320095"/>
    </source>
</evidence>
<keyword evidence="3" id="KW-1185">Reference proteome</keyword>
<protein>
    <recommendedName>
        <fullName evidence="1">SnoaL-like domain-containing protein</fullName>
    </recommendedName>
</protein>
<evidence type="ECO:0000259" key="1">
    <source>
        <dbReference type="Pfam" id="PF13577"/>
    </source>
</evidence>
<dbReference type="Proteomes" id="UP000320095">
    <property type="component" value="Unassembled WGS sequence"/>
</dbReference>
<gene>
    <name evidence="2" type="ORF">EAH80_11030</name>
</gene>
<feature type="domain" description="SnoaL-like" evidence="1">
    <location>
        <begin position="25"/>
        <end position="139"/>
    </location>
</feature>
<dbReference type="SUPFAM" id="SSF54427">
    <property type="entry name" value="NTF2-like"/>
    <property type="match status" value="1"/>
</dbReference>
<reference evidence="2 3" key="1">
    <citation type="journal article" date="2019" name="Environ. Microbiol.">
        <title>Species interactions and distinct microbial communities in high Arctic permafrost affected cryosols are associated with the CH4 and CO2 gas fluxes.</title>
        <authorList>
            <person name="Altshuler I."/>
            <person name="Hamel J."/>
            <person name="Turney S."/>
            <person name="Magnuson E."/>
            <person name="Levesque R."/>
            <person name="Greer C."/>
            <person name="Whyte L.G."/>
        </authorList>
    </citation>
    <scope>NUCLEOTIDE SEQUENCE [LARGE SCALE GENOMIC DNA]</scope>
    <source>
        <strain evidence="2 3">S5.20</strain>
    </source>
</reference>
<dbReference type="InterPro" id="IPR037401">
    <property type="entry name" value="SnoaL-like"/>
</dbReference>
<proteinExistence type="predicted"/>